<keyword evidence="18" id="KW-1185">Reference proteome</keyword>
<keyword evidence="4 12" id="KW-0540">Nuclease</keyword>
<dbReference type="GO" id="GO:0006260">
    <property type="term" value="P:DNA replication"/>
    <property type="evidence" value="ECO:0007669"/>
    <property type="project" value="UniProtKB-UniRule"/>
</dbReference>
<dbReference type="GO" id="GO:0004519">
    <property type="term" value="F:endonuclease activity"/>
    <property type="evidence" value="ECO:0007669"/>
    <property type="project" value="UniProtKB-UniRule"/>
</dbReference>
<keyword evidence="6 12" id="KW-0547">Nucleotide-binding</keyword>
<dbReference type="GO" id="GO:0016787">
    <property type="term" value="F:hydrolase activity"/>
    <property type="evidence" value="ECO:0007669"/>
    <property type="project" value="UniProtKB-KW"/>
</dbReference>
<keyword evidence="11 12" id="KW-0238">DNA-binding</keyword>
<dbReference type="GO" id="GO:0042025">
    <property type="term" value="C:host cell nucleus"/>
    <property type="evidence" value="ECO:0007669"/>
    <property type="project" value="UniProtKB-SubCell"/>
</dbReference>
<dbReference type="InterPro" id="IPR049901">
    <property type="entry name" value="PV_NS1-NUC"/>
</dbReference>
<keyword evidence="14" id="KW-1133">Transmembrane helix</keyword>
<dbReference type="RefSeq" id="YP_010087224.1">
    <property type="nucleotide sequence ID" value="NC_055518.1"/>
</dbReference>
<dbReference type="SUPFAM" id="SSF55464">
    <property type="entry name" value="Origin of replication-binding domain, RBD-like"/>
    <property type="match status" value="1"/>
</dbReference>
<evidence type="ECO:0000256" key="13">
    <source>
        <dbReference type="SAM" id="MobiDB-lite"/>
    </source>
</evidence>
<name>A0A482ESR8_9VIRU</name>
<dbReference type="GO" id="GO:0003677">
    <property type="term" value="F:DNA binding"/>
    <property type="evidence" value="ECO:0007669"/>
    <property type="project" value="UniProtKB-UniRule"/>
</dbReference>
<dbReference type="Pfam" id="PF08724">
    <property type="entry name" value="Rep_N"/>
    <property type="match status" value="1"/>
</dbReference>
<evidence type="ECO:0000259" key="16">
    <source>
        <dbReference type="PROSITE" id="PS52022"/>
    </source>
</evidence>
<evidence type="ECO:0000256" key="8">
    <source>
        <dbReference type="ARBA" id="ARBA00022801"/>
    </source>
</evidence>
<dbReference type="GO" id="GO:0005524">
    <property type="term" value="F:ATP binding"/>
    <property type="evidence" value="ECO:0007669"/>
    <property type="project" value="UniProtKB-KW"/>
</dbReference>
<keyword evidence="7 12" id="KW-0255">Endonuclease</keyword>
<evidence type="ECO:0000256" key="3">
    <source>
        <dbReference type="ARBA" id="ARBA00022705"/>
    </source>
</evidence>
<dbReference type="Proteomes" id="UP000502732">
    <property type="component" value="Segment"/>
</dbReference>
<dbReference type="Gene3D" id="3.40.1310.20">
    <property type="match status" value="1"/>
</dbReference>
<keyword evidence="5" id="KW-0479">Metal-binding</keyword>
<evidence type="ECO:0000313" key="18">
    <source>
        <dbReference type="Proteomes" id="UP000502732"/>
    </source>
</evidence>
<protein>
    <submittedName>
        <fullName evidence="17">Nonstructural protein</fullName>
    </submittedName>
</protein>
<feature type="short sequence motif" description="RCR-2" evidence="12">
    <location>
        <begin position="92"/>
        <end position="94"/>
    </location>
</feature>
<feature type="region of interest" description="Disordered" evidence="13">
    <location>
        <begin position="527"/>
        <end position="548"/>
    </location>
</feature>
<evidence type="ECO:0000256" key="14">
    <source>
        <dbReference type="SAM" id="Phobius"/>
    </source>
</evidence>
<evidence type="ECO:0000256" key="9">
    <source>
        <dbReference type="ARBA" id="ARBA00022840"/>
    </source>
</evidence>
<organism evidence="17 18">
    <name type="scientific">Roe deer copiparvovirus</name>
    <dbReference type="NCBI Taxonomy" id="2555547"/>
    <lineage>
        <taxon>Viruses</taxon>
        <taxon>Monodnaviria</taxon>
        <taxon>Shotokuvirae</taxon>
        <taxon>Cossaviricota</taxon>
        <taxon>Quintoviricetes</taxon>
        <taxon>Piccovirales</taxon>
        <taxon>Parvoviridae</taxon>
        <taxon>Parvovirinae</taxon>
        <taxon>Copiparvovirus</taxon>
        <taxon>Copiparvovirus ungulate3</taxon>
    </lineage>
</organism>
<reference evidence="18" key="1">
    <citation type="journal article" date="2019" name="Virus Genes">
        <title>A novel parvovirus, Roe deer copiparvovirus, identified in Ixodes ricinus ticks.</title>
        <authorList>
            <person name="Linden A."/>
            <person name="Gilliaux G."/>
            <person name="Paternostre J."/>
            <person name="Benzarti E."/>
            <person name="Rivas J.F."/>
            <person name="Desmecht D."/>
            <person name="Garigliany M."/>
        </authorList>
    </citation>
    <scope>NUCLEOTIDE SEQUENCE [LARGE SCALE GENOMIC DNA]</scope>
</reference>
<dbReference type="KEGG" id="vg:65102483"/>
<keyword evidence="14" id="KW-0472">Membrane</keyword>
<evidence type="ECO:0000256" key="5">
    <source>
        <dbReference type="ARBA" id="ARBA00022723"/>
    </source>
</evidence>
<evidence type="ECO:0000256" key="1">
    <source>
        <dbReference type="ARBA" id="ARBA00004147"/>
    </source>
</evidence>
<accession>A0A482ESR8</accession>
<dbReference type="GO" id="GO:0019079">
    <property type="term" value="P:viral genome replication"/>
    <property type="evidence" value="ECO:0007669"/>
    <property type="project" value="InterPro"/>
</dbReference>
<evidence type="ECO:0000256" key="6">
    <source>
        <dbReference type="ARBA" id="ARBA00022741"/>
    </source>
</evidence>
<proteinExistence type="predicted"/>
<feature type="domain" description="PV NS1-Nuc" evidence="16">
    <location>
        <begin position="1"/>
        <end position="197"/>
    </location>
</feature>
<evidence type="ECO:0000256" key="7">
    <source>
        <dbReference type="ARBA" id="ARBA00022759"/>
    </source>
</evidence>
<feature type="short sequence motif" description="RCR-3" evidence="12">
    <location>
        <begin position="151"/>
        <end position="155"/>
    </location>
</feature>
<dbReference type="SUPFAM" id="SSF52540">
    <property type="entry name" value="P-loop containing nucleoside triphosphate hydrolases"/>
    <property type="match status" value="1"/>
</dbReference>
<dbReference type="InterPro" id="IPR001257">
    <property type="entry name" value="Parvovirus_NS1_helicase"/>
</dbReference>
<keyword evidence="8 12" id="KW-0378">Hydrolase</keyword>
<dbReference type="Gene3D" id="1.10.10.950">
    <property type="match status" value="1"/>
</dbReference>
<dbReference type="GO" id="GO:0046872">
    <property type="term" value="F:metal ion binding"/>
    <property type="evidence" value="ECO:0007669"/>
    <property type="project" value="UniProtKB-KW"/>
</dbReference>
<evidence type="ECO:0000256" key="10">
    <source>
        <dbReference type="ARBA" id="ARBA00023124"/>
    </source>
</evidence>
<feature type="active site" description="For nuclease activity" evidence="12">
    <location>
        <position position="151"/>
    </location>
</feature>
<evidence type="ECO:0000313" key="17">
    <source>
        <dbReference type="EMBL" id="QBM79591.1"/>
    </source>
</evidence>
<evidence type="ECO:0000256" key="4">
    <source>
        <dbReference type="ARBA" id="ARBA00022722"/>
    </source>
</evidence>
<gene>
    <name evidence="17" type="primary">NS</name>
</gene>
<keyword evidence="9" id="KW-0067">ATP-binding</keyword>
<sequence length="586" mass="67299">MALYYTATITLPDDGKAYGPAHHNNVMCTIIKHRNNEQWTYLHDPAEYAYHMCLGQIYVNMLESQLEQAHFAGANYEYFVQLEKGPQKKRWHLHIVVDISIGQPRKARELLETVERMYSNLAFGRTIRTLDINKERNGSWKIENEDFIINYLCKKIPVKGCTFAWTNIEREPIKSMCGNIEARLQQHENIDENIPMFKQASGEKLAKLVEFMIKNKITDEQRYLQKYEASFFSFYATVAGQTMFRNALQIAKSRIASDIPLGVWLAGFTSLNELIDKQVGVKSMELGNSKINEIMVQNSYNPIAAAYVIAAWSMGMTGRRRALWLYGDPQTGKSIIARAIATGAASFGCVNWTNENFPFQDIIGTCVAWWEEGRITEPIVEVTKALMAGGTIRVDRKCRDSVECKPPPFIITSNQDMTLVYSGNTISFEHQGALQDRMIQFKFTKRLPPDFGEITQDEINAYFKWAMYIYTNKLLPSEYKHWTNPTSIGFMIQKQSGVVHHTLVERIDHPFEEEEREALAELDSMFENDSDKENQDPEMELPPRKKKKALPVRKSASLLSVLFIYLNNILMIPSFLAPRKSNIGRR</sequence>
<feature type="transmembrane region" description="Helical" evidence="14">
    <location>
        <begin position="556"/>
        <end position="577"/>
    </location>
</feature>
<dbReference type="EMBL" id="MK091524">
    <property type="protein sequence ID" value="QBM79591.1"/>
    <property type="molecule type" value="Genomic_DNA"/>
</dbReference>
<dbReference type="InterPro" id="IPR014015">
    <property type="entry name" value="Helicase_SF3_DNA-vir"/>
</dbReference>
<comment type="subcellular location">
    <subcellularLocation>
        <location evidence="1 12">Host nucleus</location>
    </subcellularLocation>
</comment>
<dbReference type="InterPro" id="IPR027417">
    <property type="entry name" value="P-loop_NTPase"/>
</dbReference>
<keyword evidence="3 12" id="KW-0235">DNA replication</keyword>
<dbReference type="Gene3D" id="3.40.50.300">
    <property type="entry name" value="P-loop containing nucleotide triphosphate hydrolases"/>
    <property type="match status" value="1"/>
</dbReference>
<evidence type="ECO:0000256" key="11">
    <source>
        <dbReference type="ARBA" id="ARBA00023125"/>
    </source>
</evidence>
<keyword evidence="14" id="KW-0812">Transmembrane</keyword>
<evidence type="ECO:0000256" key="12">
    <source>
        <dbReference type="PROSITE-ProRule" id="PRU01366"/>
    </source>
</evidence>
<evidence type="ECO:0000256" key="2">
    <source>
        <dbReference type="ARBA" id="ARBA00022562"/>
    </source>
</evidence>
<evidence type="ECO:0000259" key="15">
    <source>
        <dbReference type="PROSITE" id="PS51206"/>
    </source>
</evidence>
<dbReference type="PROSITE" id="PS51206">
    <property type="entry name" value="SF3_HELICASE_1"/>
    <property type="match status" value="1"/>
</dbReference>
<feature type="domain" description="SF3 helicase" evidence="15">
    <location>
        <begin position="291"/>
        <end position="456"/>
    </location>
</feature>
<dbReference type="PROSITE" id="PS52022">
    <property type="entry name" value="PV_NS1_NUC"/>
    <property type="match status" value="1"/>
</dbReference>
<dbReference type="GeneID" id="65102483"/>
<keyword evidence="2 12" id="KW-1048">Host nucleus</keyword>
<keyword evidence="10 12" id="KW-0190">Covalent protein-DNA linkage</keyword>
<dbReference type="InterPro" id="IPR014835">
    <property type="entry name" value="NS1-Nuc"/>
</dbReference>
<dbReference type="Pfam" id="PF01057">
    <property type="entry name" value="Parvo_NS1"/>
    <property type="match status" value="1"/>
</dbReference>